<dbReference type="NCBIfam" id="TIGR01076">
    <property type="entry name" value="sortase_fam"/>
    <property type="match status" value="1"/>
</dbReference>
<keyword evidence="3" id="KW-1133">Transmembrane helix</keyword>
<dbReference type="Proteomes" id="UP000602076">
    <property type="component" value="Unassembled WGS sequence"/>
</dbReference>
<evidence type="ECO:0000256" key="1">
    <source>
        <dbReference type="ARBA" id="ARBA00022801"/>
    </source>
</evidence>
<name>A0A927CUF0_9BACI</name>
<keyword evidence="3" id="KW-0812">Transmembrane</keyword>
<keyword evidence="1" id="KW-0378">Hydrolase</keyword>
<dbReference type="InterPro" id="IPR023365">
    <property type="entry name" value="Sortase_dom-sf"/>
</dbReference>
<feature type="active site" description="Acyl-thioester intermediate" evidence="2">
    <location>
        <position position="175"/>
    </location>
</feature>
<dbReference type="AlphaFoldDB" id="A0A927CUF0"/>
<dbReference type="Pfam" id="PF04203">
    <property type="entry name" value="Sortase"/>
    <property type="match status" value="1"/>
</dbReference>
<keyword evidence="5" id="KW-1185">Reference proteome</keyword>
<feature type="active site" description="Proton donor/acceptor" evidence="2">
    <location>
        <position position="118"/>
    </location>
</feature>
<protein>
    <submittedName>
        <fullName evidence="4">Class D sortase</fullName>
    </submittedName>
</protein>
<keyword evidence="3" id="KW-0472">Membrane</keyword>
<dbReference type="SUPFAM" id="SSF63817">
    <property type="entry name" value="Sortase"/>
    <property type="match status" value="1"/>
</dbReference>
<feature type="transmembrane region" description="Helical" evidence="3">
    <location>
        <begin position="12"/>
        <end position="33"/>
    </location>
</feature>
<dbReference type="Gene3D" id="2.40.260.10">
    <property type="entry name" value="Sortase"/>
    <property type="match status" value="1"/>
</dbReference>
<evidence type="ECO:0000256" key="3">
    <source>
        <dbReference type="SAM" id="Phobius"/>
    </source>
</evidence>
<accession>A0A927CUF0</accession>
<evidence type="ECO:0000256" key="2">
    <source>
        <dbReference type="PIRSR" id="PIRSR605754-1"/>
    </source>
</evidence>
<organism evidence="4 5">
    <name type="scientific">Peribacillus faecalis</name>
    <dbReference type="NCBI Taxonomy" id="2772559"/>
    <lineage>
        <taxon>Bacteria</taxon>
        <taxon>Bacillati</taxon>
        <taxon>Bacillota</taxon>
        <taxon>Bacilli</taxon>
        <taxon>Bacillales</taxon>
        <taxon>Bacillaceae</taxon>
        <taxon>Peribacillus</taxon>
    </lineage>
</organism>
<gene>
    <name evidence="4" type="ORF">IEO70_03345</name>
</gene>
<evidence type="ECO:0000313" key="5">
    <source>
        <dbReference type="Proteomes" id="UP000602076"/>
    </source>
</evidence>
<dbReference type="NCBIfam" id="NF033746">
    <property type="entry name" value="class_D_sortase"/>
    <property type="match status" value="1"/>
</dbReference>
<proteinExistence type="predicted"/>
<evidence type="ECO:0000313" key="4">
    <source>
        <dbReference type="EMBL" id="MBD3107389.1"/>
    </source>
</evidence>
<dbReference type="EMBL" id="JACXSI010000006">
    <property type="protein sequence ID" value="MBD3107389.1"/>
    <property type="molecule type" value="Genomic_DNA"/>
</dbReference>
<dbReference type="InterPro" id="IPR053525">
    <property type="entry name" value="Sortase_D"/>
</dbReference>
<dbReference type="GO" id="GO:0016787">
    <property type="term" value="F:hydrolase activity"/>
    <property type="evidence" value="ECO:0007669"/>
    <property type="project" value="UniProtKB-KW"/>
</dbReference>
<dbReference type="InterPro" id="IPR005754">
    <property type="entry name" value="Sortase"/>
</dbReference>
<dbReference type="CDD" id="cd05828">
    <property type="entry name" value="Sortase_D_1"/>
    <property type="match status" value="1"/>
</dbReference>
<dbReference type="InterPro" id="IPR041999">
    <property type="entry name" value="Sortase_D_1"/>
</dbReference>
<sequence length="196" mass="22153">MKKCEVCFLRGKIALLFLMGGLFIIAFSIFQIVSSKQQTKETLEKAEKYIEEARNKEAGETKYVNNEEQLIGILRVPKLHASLPIIEGTDEQELEKGVGHYNGTALPEEGEQIVLSGHRDTVFRNFDKLEIGDLFIVELPDGTYTYEILFTEVVDADDTTVIGSKGEEVLTVTTCYPFHYIGNAPERFIFYAYPVN</sequence>
<comment type="caution">
    <text evidence="4">The sequence shown here is derived from an EMBL/GenBank/DDBJ whole genome shotgun (WGS) entry which is preliminary data.</text>
</comment>
<reference evidence="4" key="1">
    <citation type="submission" date="2020-09" db="EMBL/GenBank/DDBJ databases">
        <title>Bacillus faecalis sp. nov., a moderately halophilic bacterium isolated from cow faeces.</title>
        <authorList>
            <person name="Jiang L."/>
            <person name="Lee J."/>
        </authorList>
    </citation>
    <scope>NUCLEOTIDE SEQUENCE</scope>
    <source>
        <strain evidence="4">AGMB 02131</strain>
    </source>
</reference>